<dbReference type="InterPro" id="IPR018853">
    <property type="entry name" value="DUF2457"/>
</dbReference>
<dbReference type="OrthoDB" id="2011769at2759"/>
<feature type="compositionally biased region" description="Acidic residues" evidence="1">
    <location>
        <begin position="29"/>
        <end position="41"/>
    </location>
</feature>
<feature type="compositionally biased region" description="Low complexity" evidence="1">
    <location>
        <begin position="268"/>
        <end position="295"/>
    </location>
</feature>
<gene>
    <name evidence="2" type="ORF">NA57DRAFT_80789</name>
</gene>
<dbReference type="EMBL" id="ML978136">
    <property type="protein sequence ID" value="KAF2093788.1"/>
    <property type="molecule type" value="Genomic_DNA"/>
</dbReference>
<name>A0A9P4I6E3_9PEZI</name>
<feature type="compositionally biased region" description="Pro residues" evidence="1">
    <location>
        <begin position="591"/>
        <end position="605"/>
    </location>
</feature>
<feature type="compositionally biased region" description="Polar residues" evidence="1">
    <location>
        <begin position="89"/>
        <end position="118"/>
    </location>
</feature>
<feature type="region of interest" description="Disordered" evidence="1">
    <location>
        <begin position="193"/>
        <end position="218"/>
    </location>
</feature>
<protein>
    <recommendedName>
        <fullName evidence="4">Extensin domain-containing protein</fullName>
    </recommendedName>
</protein>
<comment type="caution">
    <text evidence="2">The sequence shown here is derived from an EMBL/GenBank/DDBJ whole genome shotgun (WGS) entry which is preliminary data.</text>
</comment>
<dbReference type="AlphaFoldDB" id="A0A9P4I6E3"/>
<dbReference type="Pfam" id="PF10446">
    <property type="entry name" value="DUF2457"/>
    <property type="match status" value="1"/>
</dbReference>
<sequence>MAHNHNRERMLTPPDTRSLQNQPTSTETASEEANADVDEPPDNQNTPRPTSNLIKPLPAMRPRKLSALTKMLNSSEENESLDEEDDLASPSSRRGFSTTSTWSNPSIASTAELTSDGLTSPDTRTNTPSPPPPSTVTFPAVVFNHKSFQTRPVIIKDHSDSIDPLQKSATPDATAKAFETEFKRKRCIAFACGRKEAPKTEPQSEQKPEVKAEETPKRKCMLTFVCPSKASKEEPSVVRKPSVGRRPSPAPRNLKTPPTTSPHRRRSSVSSVQSAIQKPLRQASSASRLRRLSTAGEGDTLATERIAEYSGMRTEDDDWMKERTCHRSRLTVNDTLKIELGLQKLGKEAEEEEEIEVEEDMDNEGLEIDDVDEDEDVADEEEDGTAELTATGDDDESDDGFYSDDEGGMVDSDDDSDADSDYHWWAPGRSTAATSFEQLDHMHFTRQRNMSGSSIGSISSTKAISGDGPEPLSDKKLRKQRSIPIRPREADLPDSTDFVCGTLDEDRPMEESYRREIEKRRAAKHRVCPQDIDPTFPTSDPEMDEEDDEDVFDNHHEDESDVHEGVFGAFEPDDIKPHDLRGRPRHGRSPVPSPPKRLQSPPPRRPTVHRSPPPRRLFGQSPKRLRSPPPAHRLRSPPPTRRTSFAKSPKNHIAFQHIALAERPHGQQLYSSSLPRKPNLLQPRRAPSPIPDIENDSGDDDVVRVNLLTRGAIDIVKGLEKKRQFRKEKLYQKYCRQRANGSVKPKEEKRCVPGKGAERMREMGLELAGRWKGEKKYQYDGMTSTNDAQHILSL</sequence>
<evidence type="ECO:0008006" key="4">
    <source>
        <dbReference type="Google" id="ProtNLM"/>
    </source>
</evidence>
<feature type="compositionally biased region" description="Basic and acidic residues" evidence="1">
    <location>
        <begin position="504"/>
        <end position="520"/>
    </location>
</feature>
<feature type="compositionally biased region" description="Pro residues" evidence="1">
    <location>
        <begin position="627"/>
        <end position="640"/>
    </location>
</feature>
<feature type="compositionally biased region" description="Low complexity" evidence="1">
    <location>
        <begin position="451"/>
        <end position="466"/>
    </location>
</feature>
<feature type="region of interest" description="Disordered" evidence="1">
    <location>
        <begin position="344"/>
        <end position="425"/>
    </location>
</feature>
<feature type="compositionally biased region" description="Basic and acidic residues" evidence="1">
    <location>
        <begin position="573"/>
        <end position="582"/>
    </location>
</feature>
<proteinExistence type="predicted"/>
<evidence type="ECO:0000256" key="1">
    <source>
        <dbReference type="SAM" id="MobiDB-lite"/>
    </source>
</evidence>
<feature type="region of interest" description="Disordered" evidence="1">
    <location>
        <begin position="230"/>
        <end position="316"/>
    </location>
</feature>
<feature type="region of interest" description="Disordered" evidence="1">
    <location>
        <begin position="669"/>
        <end position="697"/>
    </location>
</feature>
<keyword evidence="3" id="KW-1185">Reference proteome</keyword>
<feature type="compositionally biased region" description="Acidic residues" evidence="1">
    <location>
        <begin position="349"/>
        <end position="385"/>
    </location>
</feature>
<feature type="region of interest" description="Disordered" evidence="1">
    <location>
        <begin position="1"/>
        <end position="138"/>
    </location>
</feature>
<dbReference type="Proteomes" id="UP000799772">
    <property type="component" value="Unassembled WGS sequence"/>
</dbReference>
<feature type="region of interest" description="Disordered" evidence="1">
    <location>
        <begin position="447"/>
        <end position="648"/>
    </location>
</feature>
<feature type="compositionally biased region" description="Basic and acidic residues" evidence="1">
    <location>
        <begin position="193"/>
        <end position="217"/>
    </location>
</feature>
<feature type="compositionally biased region" description="Basic and acidic residues" evidence="1">
    <location>
        <begin position="552"/>
        <end position="564"/>
    </location>
</feature>
<feature type="compositionally biased region" description="Acidic residues" evidence="1">
    <location>
        <begin position="76"/>
        <end position="87"/>
    </location>
</feature>
<feature type="compositionally biased region" description="Acidic residues" evidence="1">
    <location>
        <begin position="541"/>
        <end position="551"/>
    </location>
</feature>
<feature type="compositionally biased region" description="Acidic residues" evidence="1">
    <location>
        <begin position="392"/>
        <end position="419"/>
    </location>
</feature>
<evidence type="ECO:0000313" key="3">
    <source>
        <dbReference type="Proteomes" id="UP000799772"/>
    </source>
</evidence>
<feature type="compositionally biased region" description="Polar residues" evidence="1">
    <location>
        <begin position="42"/>
        <end position="53"/>
    </location>
</feature>
<evidence type="ECO:0000313" key="2">
    <source>
        <dbReference type="EMBL" id="KAF2093788.1"/>
    </source>
</evidence>
<accession>A0A9P4I6E3</accession>
<reference evidence="2" key="1">
    <citation type="journal article" date="2020" name="Stud. Mycol.">
        <title>101 Dothideomycetes genomes: a test case for predicting lifestyles and emergence of pathogens.</title>
        <authorList>
            <person name="Haridas S."/>
            <person name="Albert R."/>
            <person name="Binder M."/>
            <person name="Bloem J."/>
            <person name="Labutti K."/>
            <person name="Salamov A."/>
            <person name="Andreopoulos B."/>
            <person name="Baker S."/>
            <person name="Barry K."/>
            <person name="Bills G."/>
            <person name="Bluhm B."/>
            <person name="Cannon C."/>
            <person name="Castanera R."/>
            <person name="Culley D."/>
            <person name="Daum C."/>
            <person name="Ezra D."/>
            <person name="Gonzalez J."/>
            <person name="Henrissat B."/>
            <person name="Kuo A."/>
            <person name="Liang C."/>
            <person name="Lipzen A."/>
            <person name="Lutzoni F."/>
            <person name="Magnuson J."/>
            <person name="Mondo S."/>
            <person name="Nolan M."/>
            <person name="Ohm R."/>
            <person name="Pangilinan J."/>
            <person name="Park H.-J."/>
            <person name="Ramirez L."/>
            <person name="Alfaro M."/>
            <person name="Sun H."/>
            <person name="Tritt A."/>
            <person name="Yoshinaga Y."/>
            <person name="Zwiers L.-H."/>
            <person name="Turgeon B."/>
            <person name="Goodwin S."/>
            <person name="Spatafora J."/>
            <person name="Crous P."/>
            <person name="Grigoriev I."/>
        </authorList>
    </citation>
    <scope>NUCLEOTIDE SEQUENCE</scope>
    <source>
        <strain evidence="2">CBS 133067</strain>
    </source>
</reference>
<feature type="compositionally biased region" description="Basic and acidic residues" evidence="1">
    <location>
        <begin position="1"/>
        <end position="10"/>
    </location>
</feature>
<organism evidence="2 3">
    <name type="scientific">Rhizodiscina lignyota</name>
    <dbReference type="NCBI Taxonomy" id="1504668"/>
    <lineage>
        <taxon>Eukaryota</taxon>
        <taxon>Fungi</taxon>
        <taxon>Dikarya</taxon>
        <taxon>Ascomycota</taxon>
        <taxon>Pezizomycotina</taxon>
        <taxon>Dothideomycetes</taxon>
        <taxon>Pleosporomycetidae</taxon>
        <taxon>Aulographales</taxon>
        <taxon>Rhizodiscinaceae</taxon>
        <taxon>Rhizodiscina</taxon>
    </lineage>
</organism>
<feature type="compositionally biased region" description="Polar residues" evidence="1">
    <location>
        <begin position="15"/>
        <end position="28"/>
    </location>
</feature>